<gene>
    <name evidence="4" type="ORF">POCTA_138.1.T1240001</name>
</gene>
<keyword evidence="5" id="KW-1185">Reference proteome</keyword>
<dbReference type="InterPro" id="IPR019734">
    <property type="entry name" value="TPR_rpt"/>
</dbReference>
<dbReference type="OrthoDB" id="310386at2759"/>
<evidence type="ECO:0000256" key="1">
    <source>
        <dbReference type="ARBA" id="ARBA00022737"/>
    </source>
</evidence>
<reference evidence="4" key="1">
    <citation type="submission" date="2021-01" db="EMBL/GenBank/DDBJ databases">
        <authorList>
            <consortium name="Genoscope - CEA"/>
            <person name="William W."/>
        </authorList>
    </citation>
    <scope>NUCLEOTIDE SEQUENCE</scope>
</reference>
<evidence type="ECO:0000313" key="5">
    <source>
        <dbReference type="Proteomes" id="UP000683925"/>
    </source>
</evidence>
<keyword evidence="1" id="KW-0677">Repeat</keyword>
<name>A0A8S1XK61_PAROT</name>
<organism evidence="4 5">
    <name type="scientific">Paramecium octaurelia</name>
    <dbReference type="NCBI Taxonomy" id="43137"/>
    <lineage>
        <taxon>Eukaryota</taxon>
        <taxon>Sar</taxon>
        <taxon>Alveolata</taxon>
        <taxon>Ciliophora</taxon>
        <taxon>Intramacronucleata</taxon>
        <taxon>Oligohymenophorea</taxon>
        <taxon>Peniculida</taxon>
        <taxon>Parameciidae</taxon>
        <taxon>Paramecium</taxon>
    </lineage>
</organism>
<evidence type="ECO:0000256" key="2">
    <source>
        <dbReference type="ARBA" id="ARBA00022803"/>
    </source>
</evidence>
<dbReference type="PROSITE" id="PS50005">
    <property type="entry name" value="TPR"/>
    <property type="match status" value="1"/>
</dbReference>
<dbReference type="PANTHER" id="PTHR44943">
    <property type="entry name" value="CELLULOSE SYNTHASE OPERON PROTEIN C"/>
    <property type="match status" value="1"/>
</dbReference>
<dbReference type="PANTHER" id="PTHR44943:SF4">
    <property type="entry name" value="TPR REPEAT-CONTAINING PROTEIN MJ0798"/>
    <property type="match status" value="1"/>
</dbReference>
<comment type="caution">
    <text evidence="4">The sequence shown here is derived from an EMBL/GenBank/DDBJ whole genome shotgun (WGS) entry which is preliminary data.</text>
</comment>
<dbReference type="Proteomes" id="UP000683925">
    <property type="component" value="Unassembled WGS sequence"/>
</dbReference>
<evidence type="ECO:0000313" key="4">
    <source>
        <dbReference type="EMBL" id="CAD8201269.1"/>
    </source>
</evidence>
<proteinExistence type="predicted"/>
<dbReference type="SMART" id="SM00028">
    <property type="entry name" value="TPR"/>
    <property type="match status" value="2"/>
</dbReference>
<feature type="repeat" description="TPR" evidence="3">
    <location>
        <begin position="26"/>
        <end position="59"/>
    </location>
</feature>
<protein>
    <recommendedName>
        <fullName evidence="6">Tetratricopeptide repeat protein</fullName>
    </recommendedName>
</protein>
<evidence type="ECO:0000256" key="3">
    <source>
        <dbReference type="PROSITE-ProRule" id="PRU00339"/>
    </source>
</evidence>
<dbReference type="OMA" id="VAIQPEY"/>
<keyword evidence="2 3" id="KW-0802">TPR repeat</keyword>
<dbReference type="InterPro" id="IPR051685">
    <property type="entry name" value="Ycf3/AcsC/BcsC/TPR_MFPF"/>
</dbReference>
<accession>A0A8S1XK61</accession>
<evidence type="ECO:0008006" key="6">
    <source>
        <dbReference type="Google" id="ProtNLM"/>
    </source>
</evidence>
<dbReference type="EMBL" id="CAJJDP010000124">
    <property type="protein sequence ID" value="CAD8201269.1"/>
    <property type="molecule type" value="Genomic_DNA"/>
</dbReference>
<sequence length="137" mass="15953">MRRNEINLINYQLLILRLKWKCLNANLKYLYIGFALNRLNKYQEAIECYDKAISINSKNDNAFCNKGLTLHNLKQYSNALVCYNQALSISIDPIRLKLKADSLFQLGMKLEAKETYLAALQQGSTEQEYIKKQLQKL</sequence>
<dbReference type="AlphaFoldDB" id="A0A8S1XK61"/>
<dbReference type="Pfam" id="PF13414">
    <property type="entry name" value="TPR_11"/>
    <property type="match status" value="1"/>
</dbReference>